<dbReference type="InterPro" id="IPR050238">
    <property type="entry name" value="DNA_Rep/Repair_Clamp_Loader"/>
</dbReference>
<dbReference type="InterPro" id="IPR022754">
    <property type="entry name" value="DNA_pol_III_gamma-3"/>
</dbReference>
<dbReference type="EMBL" id="JAMDKF010000007">
    <property type="protein sequence ID" value="MEE6041107.1"/>
    <property type="molecule type" value="Genomic_DNA"/>
</dbReference>
<evidence type="ECO:0000256" key="4">
    <source>
        <dbReference type="ARBA" id="ARBA00022705"/>
    </source>
</evidence>
<dbReference type="FunFam" id="1.20.272.10:FF:000003">
    <property type="entry name" value="DNA polymerase III subunit gamma/tau"/>
    <property type="match status" value="1"/>
</dbReference>
<keyword evidence="7" id="KW-0862">Zinc</keyword>
<evidence type="ECO:0000259" key="13">
    <source>
        <dbReference type="SMART" id="SM00382"/>
    </source>
</evidence>
<evidence type="ECO:0000256" key="6">
    <source>
        <dbReference type="ARBA" id="ARBA00022741"/>
    </source>
</evidence>
<reference evidence="14 17" key="2">
    <citation type="journal article" date="2022" name="Front. Microbiol.">
        <title>Commensal bacteria contribute to the growth of multidrug-resistant Avibacterium paragallinarum in chickens.</title>
        <authorList>
            <person name="Zhu J."/>
            <person name="Chen Y."/>
            <person name="Wu Y."/>
            <person name="Wang Y."/>
            <person name="Zhu K."/>
        </authorList>
    </citation>
    <scope>NUCLEOTIDE SEQUENCE [LARGE SCALE GENOMIC DNA]</scope>
    <source>
        <strain evidence="14 17">AV25</strain>
    </source>
</reference>
<feature type="domain" description="AAA+ ATPase" evidence="13">
    <location>
        <begin position="37"/>
        <end position="178"/>
    </location>
</feature>
<dbReference type="Gene3D" id="1.20.272.10">
    <property type="match status" value="1"/>
</dbReference>
<dbReference type="EMBL" id="QJPJ01000010">
    <property type="protein sequence ID" value="PXZ38766.1"/>
    <property type="molecule type" value="Genomic_DNA"/>
</dbReference>
<evidence type="ECO:0000256" key="9">
    <source>
        <dbReference type="ARBA" id="ARBA00022932"/>
    </source>
</evidence>
<dbReference type="InterPro" id="IPR027417">
    <property type="entry name" value="P-loop_NTPase"/>
</dbReference>
<evidence type="ECO:0000313" key="15">
    <source>
        <dbReference type="EMBL" id="PXZ38766.1"/>
    </source>
</evidence>
<feature type="region of interest" description="Disordered" evidence="12">
    <location>
        <begin position="511"/>
        <end position="552"/>
    </location>
</feature>
<dbReference type="GO" id="GO:0003677">
    <property type="term" value="F:DNA binding"/>
    <property type="evidence" value="ECO:0007669"/>
    <property type="project" value="InterPro"/>
</dbReference>
<dbReference type="CDD" id="cd18137">
    <property type="entry name" value="HLD_clamp_pol_III_gamma_tau"/>
    <property type="match status" value="1"/>
</dbReference>
<dbReference type="NCBIfam" id="NF005942">
    <property type="entry name" value="PRK07994.1"/>
    <property type="match status" value="1"/>
</dbReference>
<dbReference type="Proteomes" id="UP000247594">
    <property type="component" value="Unassembled WGS sequence"/>
</dbReference>
<reference evidence="15 16" key="1">
    <citation type="submission" date="2018-06" db="EMBL/GenBank/DDBJ databases">
        <authorList>
            <person name="Teymurazov M."/>
            <person name="Kislichkina A."/>
            <person name="Abaymova A."/>
            <person name="Mukhina T."/>
            <person name="Mayskaya N."/>
            <person name="Svetoch E."/>
            <person name="Bogun A."/>
        </authorList>
    </citation>
    <scope>NUCLEOTIDE SEQUENCE [LARGE SCALE GENOMIC DNA]</scope>
    <source>
        <strain evidence="15 16">SCPM-O-B-8406</strain>
    </source>
</reference>
<evidence type="ECO:0000256" key="12">
    <source>
        <dbReference type="SAM" id="MobiDB-lite"/>
    </source>
</evidence>
<evidence type="ECO:0000313" key="16">
    <source>
        <dbReference type="Proteomes" id="UP000247594"/>
    </source>
</evidence>
<dbReference type="InterPro" id="IPR038249">
    <property type="entry name" value="PolIII_tau_V_sf"/>
</dbReference>
<feature type="region of interest" description="Disordered" evidence="12">
    <location>
        <begin position="365"/>
        <end position="395"/>
    </location>
</feature>
<dbReference type="Gene3D" id="3.30.300.150">
    <property type="entry name" value="DNA polymerase III, tau subunit, domain V"/>
    <property type="match status" value="1"/>
</dbReference>
<dbReference type="NCBIfam" id="NF004046">
    <property type="entry name" value="PRK05563.1"/>
    <property type="match status" value="1"/>
</dbReference>
<evidence type="ECO:0000256" key="11">
    <source>
        <dbReference type="RuleBase" id="RU364063"/>
    </source>
</evidence>
<comment type="catalytic activity">
    <reaction evidence="10 11">
        <text>DNA(n) + a 2'-deoxyribonucleoside 5'-triphosphate = DNA(n+1) + diphosphate</text>
        <dbReference type="Rhea" id="RHEA:22508"/>
        <dbReference type="Rhea" id="RHEA-COMP:17339"/>
        <dbReference type="Rhea" id="RHEA-COMP:17340"/>
        <dbReference type="ChEBI" id="CHEBI:33019"/>
        <dbReference type="ChEBI" id="CHEBI:61560"/>
        <dbReference type="ChEBI" id="CHEBI:173112"/>
        <dbReference type="EC" id="2.7.7.7"/>
    </reaction>
</comment>
<accession>A0AAE5TJQ3</accession>
<dbReference type="InterPro" id="IPR021029">
    <property type="entry name" value="DNA_pol_III_tau_dom-5"/>
</dbReference>
<keyword evidence="6 11" id="KW-0547">Nucleotide-binding</keyword>
<evidence type="ECO:0000256" key="8">
    <source>
        <dbReference type="ARBA" id="ARBA00022840"/>
    </source>
</evidence>
<evidence type="ECO:0000256" key="5">
    <source>
        <dbReference type="ARBA" id="ARBA00022723"/>
    </source>
</evidence>
<dbReference type="RefSeq" id="WP_110479531.1">
    <property type="nucleotide sequence ID" value="NZ_CP081939.1"/>
</dbReference>
<organism evidence="15 16">
    <name type="scientific">Avibacterium paragallinarum</name>
    <name type="common">Haemophilus gallinarum</name>
    <dbReference type="NCBI Taxonomy" id="728"/>
    <lineage>
        <taxon>Bacteria</taxon>
        <taxon>Pseudomonadati</taxon>
        <taxon>Pseudomonadota</taxon>
        <taxon>Gammaproteobacteria</taxon>
        <taxon>Pasteurellales</taxon>
        <taxon>Pasteurellaceae</taxon>
        <taxon>Avibacterium</taxon>
    </lineage>
</organism>
<comment type="caution">
    <text evidence="15">The sequence shown here is derived from an EMBL/GenBank/DDBJ whole genome shotgun (WGS) entry which is preliminary data.</text>
</comment>
<dbReference type="GO" id="GO:0046872">
    <property type="term" value="F:metal ion binding"/>
    <property type="evidence" value="ECO:0007669"/>
    <property type="project" value="UniProtKB-KW"/>
</dbReference>
<keyword evidence="8 11" id="KW-0067">ATP-binding</keyword>
<evidence type="ECO:0000313" key="17">
    <source>
        <dbReference type="Proteomes" id="UP001347884"/>
    </source>
</evidence>
<feature type="compositionally biased region" description="Acidic residues" evidence="12">
    <location>
        <begin position="540"/>
        <end position="552"/>
    </location>
</feature>
<dbReference type="CDD" id="cd00009">
    <property type="entry name" value="AAA"/>
    <property type="match status" value="1"/>
</dbReference>
<keyword evidence="17" id="KW-1185">Reference proteome</keyword>
<dbReference type="GO" id="GO:0009360">
    <property type="term" value="C:DNA polymerase III complex"/>
    <property type="evidence" value="ECO:0007669"/>
    <property type="project" value="InterPro"/>
</dbReference>
<sequence>MSYQVLARKWRPQKFSDVVGQKPVLTALANGLNENRLHHAYLFSGTRGVGKTSIARLFAKGLNCVNGVTAEPCGVCEHCKAIEEGRFIDLIEIDAASRTKVEDTRELLDNVQYKPVQGRYKVYLIDEVHMLSRHSFNALLKTLEEPPEYVKFLLATTDPQKLPVTILSRCIQFHLKALDQQQIADHLEFILQQEKIPFDRLAIEKLAKAAQGSIRDSLSLTDQAIAMSNGNISLEAVNTMLGLLDDNQPIEILYALQQGNGEALMKAIQAVADNGGDWLELLKAVAETLHQIAMCQLLPQPQISDESHIGFLAKHISPEDVQFFYQIIVSGQKELAFAPNQRMGAEMVLLRALAFHPKLINTASVADSQANSPHSRTENSTATSSTINGSVQNTAGKKAAEINGVGKSAVENHGKLVEMPVVSPAGIAQRGKTPQPINPQHATTAMPQATTIPSPIEPSSVQSLGNPALDALNALDQLSSTPIQEKKNAEPRLDIAAISLPVVERKFTRAKPQAVSQEKATPVAMTTPVNPPRNQSAVENSDDFSSDNENEEDINLDENYRWNWRNPEMAKDQESASPSEIRKAILDNSTPELKEKILTMAKAQDKWTETIEQLGISGLLKQMAMNSFILQQDETQLTLGLAQDKLHLNNEKLQTQLQNALSQFYGKEIHLSVETSPHSTQLTPMEHRKKIYLELSQQAHNDLQNDEKLQRFCEEFNGILELESIRPV</sequence>
<evidence type="ECO:0000256" key="10">
    <source>
        <dbReference type="ARBA" id="ARBA00049244"/>
    </source>
</evidence>
<evidence type="ECO:0000256" key="1">
    <source>
        <dbReference type="ARBA" id="ARBA00006360"/>
    </source>
</evidence>
<gene>
    <name evidence="11 14" type="primary">dnaX</name>
    <name evidence="15" type="ORF">DM482_07130</name>
    <name evidence="14" type="ORF">M5S13_04270</name>
</gene>
<dbReference type="Pfam" id="PF22608">
    <property type="entry name" value="DNAX_ATPase_lid"/>
    <property type="match status" value="1"/>
</dbReference>
<evidence type="ECO:0000256" key="7">
    <source>
        <dbReference type="ARBA" id="ARBA00022833"/>
    </source>
</evidence>
<comment type="similarity">
    <text evidence="1 11">Belongs to the DnaX/STICHEL family.</text>
</comment>
<name>A0AAE5TJQ3_AVIPA</name>
<evidence type="ECO:0000313" key="14">
    <source>
        <dbReference type="EMBL" id="MEE6041107.1"/>
    </source>
</evidence>
<keyword evidence="9 11" id="KW-0239">DNA-directed DNA polymerase</keyword>
<dbReference type="SMART" id="SM00382">
    <property type="entry name" value="AAA"/>
    <property type="match status" value="1"/>
</dbReference>
<dbReference type="PANTHER" id="PTHR11669">
    <property type="entry name" value="REPLICATION FACTOR C / DNA POLYMERASE III GAMMA-TAU SUBUNIT"/>
    <property type="match status" value="1"/>
</dbReference>
<dbReference type="SUPFAM" id="SSF48019">
    <property type="entry name" value="post-AAA+ oligomerization domain-like"/>
    <property type="match status" value="1"/>
</dbReference>
<keyword evidence="4 11" id="KW-0235">DNA replication</keyword>
<dbReference type="FunFam" id="1.10.8.60:FF:000013">
    <property type="entry name" value="DNA polymerase III subunit gamma/tau"/>
    <property type="match status" value="1"/>
</dbReference>
<comment type="subunit">
    <text evidence="11">DNA polymerase III contains a core (composed of alpha, epsilon and theta chains) that associates with a tau subunit. This core dimerizes to form the POLIII' complex. PolIII' associates with the gamma complex (composed of gamma, delta, delta', psi and chi chains) and with the beta chain to form the complete DNA polymerase III complex.</text>
</comment>
<dbReference type="AlphaFoldDB" id="A0AAE5TJQ3"/>
<dbReference type="Pfam" id="PF13177">
    <property type="entry name" value="DNA_pol3_delta2"/>
    <property type="match status" value="1"/>
</dbReference>
<proteinExistence type="inferred from homology"/>
<evidence type="ECO:0000256" key="3">
    <source>
        <dbReference type="ARBA" id="ARBA00022695"/>
    </source>
</evidence>
<dbReference type="EC" id="2.7.7.7" evidence="11"/>
<reference evidence="14" key="3">
    <citation type="submission" date="2022-05" db="EMBL/GenBank/DDBJ databases">
        <authorList>
            <person name="Chen Y."/>
            <person name="Zhu J."/>
            <person name="Zhu K."/>
        </authorList>
    </citation>
    <scope>NUCLEOTIDE SEQUENCE</scope>
    <source>
        <strain evidence="14">AV25</strain>
    </source>
</reference>
<dbReference type="FunFam" id="3.40.50.300:FF:000014">
    <property type="entry name" value="DNA polymerase III subunit gamma/tau"/>
    <property type="match status" value="1"/>
</dbReference>
<keyword evidence="3 11" id="KW-0548">Nucleotidyltransferase</keyword>
<dbReference type="InterPro" id="IPR012763">
    <property type="entry name" value="DNA_pol_III_sug/sutau_N"/>
</dbReference>
<dbReference type="NCBIfam" id="TIGR02397">
    <property type="entry name" value="dnaX_nterm"/>
    <property type="match status" value="1"/>
</dbReference>
<dbReference type="GO" id="GO:0003887">
    <property type="term" value="F:DNA-directed DNA polymerase activity"/>
    <property type="evidence" value="ECO:0007669"/>
    <property type="project" value="UniProtKB-KW"/>
</dbReference>
<dbReference type="InterPro" id="IPR008921">
    <property type="entry name" value="DNA_pol3_clamp-load_cplx_C"/>
</dbReference>
<protein>
    <recommendedName>
        <fullName evidence="11">DNA polymerase III subunit gamma/tau</fullName>
        <ecNumber evidence="11">2.7.7.7</ecNumber>
    </recommendedName>
</protein>
<dbReference type="Gene3D" id="3.40.50.300">
    <property type="entry name" value="P-loop containing nucleotide triphosphate hydrolases"/>
    <property type="match status" value="1"/>
</dbReference>
<comment type="function">
    <text evidence="11">DNA polymerase III is a complex, multichain enzyme responsible for most of the replicative synthesis in bacteria. This DNA polymerase also exhibits 3' to 5' exonuclease activity.</text>
</comment>
<dbReference type="GO" id="GO:0005524">
    <property type="term" value="F:ATP binding"/>
    <property type="evidence" value="ECO:0007669"/>
    <property type="project" value="UniProtKB-KW"/>
</dbReference>
<dbReference type="GO" id="GO:0006261">
    <property type="term" value="P:DNA-templated DNA replication"/>
    <property type="evidence" value="ECO:0007669"/>
    <property type="project" value="TreeGrafter"/>
</dbReference>
<dbReference type="InterPro" id="IPR003593">
    <property type="entry name" value="AAA+_ATPase"/>
</dbReference>
<keyword evidence="5" id="KW-0479">Metal-binding</keyword>
<dbReference type="InterPro" id="IPR045085">
    <property type="entry name" value="HLD_clamp_pol_III_gamma_tau"/>
</dbReference>
<keyword evidence="2 11" id="KW-0808">Transferase</keyword>
<evidence type="ECO:0000256" key="2">
    <source>
        <dbReference type="ARBA" id="ARBA00022679"/>
    </source>
</evidence>
<dbReference type="Gene3D" id="1.10.8.60">
    <property type="match status" value="1"/>
</dbReference>
<dbReference type="Pfam" id="PF12170">
    <property type="entry name" value="DNA_pol3_tau_5"/>
    <property type="match status" value="1"/>
</dbReference>
<dbReference type="Pfam" id="PF12169">
    <property type="entry name" value="DNA_pol3_gamma3"/>
    <property type="match status" value="1"/>
</dbReference>
<dbReference type="PANTHER" id="PTHR11669:SF0">
    <property type="entry name" value="PROTEIN STICHEL-LIKE 2"/>
    <property type="match status" value="1"/>
</dbReference>
<dbReference type="SUPFAM" id="SSF52540">
    <property type="entry name" value="P-loop containing nucleoside triphosphate hydrolases"/>
    <property type="match status" value="1"/>
</dbReference>
<dbReference type="Proteomes" id="UP001347884">
    <property type="component" value="Unassembled WGS sequence"/>
</dbReference>